<dbReference type="InterPro" id="IPR053781">
    <property type="entry name" value="F-box_AtFBL13-like"/>
</dbReference>
<name>A0A8T1XJX3_9BRAS</name>
<dbReference type="InterPro" id="IPR050232">
    <property type="entry name" value="FBL13/AtMIF1-like"/>
</dbReference>
<protein>
    <submittedName>
        <fullName evidence="2">F-box domain</fullName>
    </submittedName>
</protein>
<accession>A0A8T1XJX3</accession>
<comment type="caution">
    <text evidence="2">The sequence shown here is derived from an EMBL/GenBank/DDBJ whole genome shotgun (WGS) entry which is preliminary data.</text>
</comment>
<sequence>MRLVTAKPFGEVTTKGKNQAKESAKILNCQSGQFNVDKISDLPEDLLVHILTLLPTTNDIVATSGVSKRWKSLWKKVHKLRFNDQIYHGKKYESFLHFVEKALVLHKAPTLVSLRLSVGPKCTADDIGLWIKLALDRNICELIIKHYSDHGHIRLSRRLCDSKTLVSLKLKNAILGAICLPACFSSLRTLHLRYAKYSGDEFVRNLISSCPSLQNLVVKRHNEDNVKRFVIVVRYLKSLTVYLSPLHDVADSDAYVLNTPNLKYLNIKDHYTDLCSFEDMPYLDEANLDVAFTDTEKFFESLTSVKKLSLCLKKSEAQYPEGIIFSQLVHLELCTCDDSKWLNLLAKLLRDSPKLRVLKLNDKNHDFVSKYCTCSWNQQPSYVPQCLTENLEIFEWRNYKATFKERDVAVYILKNSTCLKKSVISPKFKLSGEICDHHIIRDDLASMFMGSSSCELKLD</sequence>
<dbReference type="Pfam" id="PF00646">
    <property type="entry name" value="F-box"/>
    <property type="match status" value="1"/>
</dbReference>
<feature type="domain" description="F-box" evidence="1">
    <location>
        <begin position="36"/>
        <end position="85"/>
    </location>
</feature>
<organism evidence="2 3">
    <name type="scientific">Arabidopsis thaliana x Arabidopsis arenosa</name>
    <dbReference type="NCBI Taxonomy" id="1240361"/>
    <lineage>
        <taxon>Eukaryota</taxon>
        <taxon>Viridiplantae</taxon>
        <taxon>Streptophyta</taxon>
        <taxon>Embryophyta</taxon>
        <taxon>Tracheophyta</taxon>
        <taxon>Spermatophyta</taxon>
        <taxon>Magnoliopsida</taxon>
        <taxon>eudicotyledons</taxon>
        <taxon>Gunneridae</taxon>
        <taxon>Pentapetalae</taxon>
        <taxon>rosids</taxon>
        <taxon>malvids</taxon>
        <taxon>Brassicales</taxon>
        <taxon>Brassicaceae</taxon>
        <taxon>Camelineae</taxon>
        <taxon>Arabidopsis</taxon>
    </lineage>
</organism>
<gene>
    <name evidence="2" type="ORF">ISN45_Aa08g020140</name>
</gene>
<dbReference type="InterPro" id="IPR055411">
    <property type="entry name" value="LRR_FXL15/At3g58940/PEG3-like"/>
</dbReference>
<evidence type="ECO:0000259" key="1">
    <source>
        <dbReference type="PROSITE" id="PS50181"/>
    </source>
</evidence>
<dbReference type="PANTHER" id="PTHR31900:SF34">
    <property type="entry name" value="EMB|CAB62440.1-RELATED"/>
    <property type="match status" value="1"/>
</dbReference>
<dbReference type="Pfam" id="PF08387">
    <property type="entry name" value="FBD"/>
    <property type="match status" value="1"/>
</dbReference>
<reference evidence="2 3" key="1">
    <citation type="submission" date="2020-12" db="EMBL/GenBank/DDBJ databases">
        <title>Concerted genomic and epigenomic changes stabilize Arabidopsis allopolyploids.</title>
        <authorList>
            <person name="Chen Z."/>
        </authorList>
    </citation>
    <scope>NUCLEOTIDE SEQUENCE [LARGE SCALE GENOMIC DNA]</scope>
    <source>
        <strain evidence="2">Allo738</strain>
        <tissue evidence="2">Leaf</tissue>
    </source>
</reference>
<dbReference type="SMART" id="SM00256">
    <property type="entry name" value="FBOX"/>
    <property type="match status" value="1"/>
</dbReference>
<dbReference type="InterPro" id="IPR006566">
    <property type="entry name" value="FBD"/>
</dbReference>
<dbReference type="AlphaFoldDB" id="A0A8T1XJX3"/>
<proteinExistence type="predicted"/>
<dbReference type="CDD" id="cd22160">
    <property type="entry name" value="F-box_AtFBL13-like"/>
    <property type="match status" value="1"/>
</dbReference>
<evidence type="ECO:0000313" key="3">
    <source>
        <dbReference type="Proteomes" id="UP000694240"/>
    </source>
</evidence>
<dbReference type="SMART" id="SM00579">
    <property type="entry name" value="FBD"/>
    <property type="match status" value="1"/>
</dbReference>
<dbReference type="InterPro" id="IPR001810">
    <property type="entry name" value="F-box_dom"/>
</dbReference>
<dbReference type="Pfam" id="PF24758">
    <property type="entry name" value="LRR_At5g56370"/>
    <property type="match status" value="1"/>
</dbReference>
<evidence type="ECO:0000313" key="2">
    <source>
        <dbReference type="EMBL" id="KAG7534462.1"/>
    </source>
</evidence>
<keyword evidence="3" id="KW-1185">Reference proteome</keyword>
<dbReference type="PROSITE" id="PS50181">
    <property type="entry name" value="FBOX"/>
    <property type="match status" value="1"/>
</dbReference>
<dbReference type="EMBL" id="JAEFBK010000013">
    <property type="protein sequence ID" value="KAG7534462.1"/>
    <property type="molecule type" value="Genomic_DNA"/>
</dbReference>
<dbReference type="Proteomes" id="UP000694240">
    <property type="component" value="Chromosome 13"/>
</dbReference>
<dbReference type="PANTHER" id="PTHR31900">
    <property type="entry name" value="F-BOX/RNI SUPERFAMILY PROTEIN-RELATED"/>
    <property type="match status" value="1"/>
</dbReference>